<dbReference type="InterPro" id="IPR018889">
    <property type="entry name" value="Arpin"/>
</dbReference>
<feature type="region of interest" description="Disordered" evidence="3">
    <location>
        <begin position="204"/>
        <end position="230"/>
    </location>
</feature>
<name>V4A512_LOTGI</name>
<dbReference type="HOGENOM" id="CLU_106544_0_0_1"/>
<dbReference type="AlphaFoldDB" id="V4A512"/>
<evidence type="ECO:0000313" key="5">
    <source>
        <dbReference type="Proteomes" id="UP000030746"/>
    </source>
</evidence>
<dbReference type="Proteomes" id="UP000030746">
    <property type="component" value="Unassembled WGS sequence"/>
</dbReference>
<accession>V4A512</accession>
<organism evidence="4 5">
    <name type="scientific">Lottia gigantea</name>
    <name type="common">Giant owl limpet</name>
    <dbReference type="NCBI Taxonomy" id="225164"/>
    <lineage>
        <taxon>Eukaryota</taxon>
        <taxon>Metazoa</taxon>
        <taxon>Spiralia</taxon>
        <taxon>Lophotrochozoa</taxon>
        <taxon>Mollusca</taxon>
        <taxon>Gastropoda</taxon>
        <taxon>Patellogastropoda</taxon>
        <taxon>Lottioidea</taxon>
        <taxon>Lottiidae</taxon>
        <taxon>Lottia</taxon>
    </lineage>
</organism>
<dbReference type="OMA" id="QTVAFWI"/>
<comment type="similarity">
    <text evidence="1">Belongs to the Arpin family.</text>
</comment>
<evidence type="ECO:0000313" key="4">
    <source>
        <dbReference type="EMBL" id="ESO90090.1"/>
    </source>
</evidence>
<dbReference type="GO" id="GO:0051126">
    <property type="term" value="P:negative regulation of actin nucleation"/>
    <property type="evidence" value="ECO:0007669"/>
    <property type="project" value="InterPro"/>
</dbReference>
<keyword evidence="5" id="KW-1185">Reference proteome</keyword>
<evidence type="ECO:0000256" key="1">
    <source>
        <dbReference type="ARBA" id="ARBA00008453"/>
    </source>
</evidence>
<evidence type="ECO:0000256" key="2">
    <source>
        <dbReference type="ARBA" id="ARBA00019314"/>
    </source>
</evidence>
<dbReference type="Pfam" id="PF10574">
    <property type="entry name" value="UPF0552"/>
    <property type="match status" value="1"/>
</dbReference>
<dbReference type="PANTHER" id="PTHR31199:SF1">
    <property type="entry name" value="ARPIN"/>
    <property type="match status" value="1"/>
</dbReference>
<gene>
    <name evidence="4" type="ORF">LOTGIDRAFT_218129</name>
</gene>
<dbReference type="KEGG" id="lgi:LOTGIDRAFT_218129"/>
<proteinExistence type="inferred from homology"/>
<dbReference type="RefSeq" id="XP_009059166.1">
    <property type="nucleotide sequence ID" value="XM_009060918.1"/>
</dbReference>
<dbReference type="CTD" id="20246760"/>
<protein>
    <recommendedName>
        <fullName evidence="2">Arpin</fullName>
    </recommendedName>
</protein>
<sequence>MSRLYDNTPLTNLPQINTTWPESWNTKKWTKDGSGVLVEACIKAKSRIAVTDNSNKKASTRLLFVKYYILHVETGRAHKRKFDANGKEIEPNFSETTKVLTGYLNSSYKTEAKGQTDKLSQTEIVNMIEKSELKKISDKSAQTNTISFWIEESELQKMELESGDVVRMKTKGNSPFIYTIGKVEGDSCKVSNFAGGDQVGASWTEKIRSIQPPSTVKSNADEIGDDEWDD</sequence>
<evidence type="ECO:0000256" key="3">
    <source>
        <dbReference type="SAM" id="MobiDB-lite"/>
    </source>
</evidence>
<dbReference type="STRING" id="225164.V4A512"/>
<dbReference type="PANTHER" id="PTHR31199">
    <property type="entry name" value="ARPIN"/>
    <property type="match status" value="1"/>
</dbReference>
<reference evidence="4 5" key="1">
    <citation type="journal article" date="2013" name="Nature">
        <title>Insights into bilaterian evolution from three spiralian genomes.</title>
        <authorList>
            <person name="Simakov O."/>
            <person name="Marletaz F."/>
            <person name="Cho S.J."/>
            <person name="Edsinger-Gonzales E."/>
            <person name="Havlak P."/>
            <person name="Hellsten U."/>
            <person name="Kuo D.H."/>
            <person name="Larsson T."/>
            <person name="Lv J."/>
            <person name="Arendt D."/>
            <person name="Savage R."/>
            <person name="Osoegawa K."/>
            <person name="de Jong P."/>
            <person name="Grimwood J."/>
            <person name="Chapman J.A."/>
            <person name="Shapiro H."/>
            <person name="Aerts A."/>
            <person name="Otillar R.P."/>
            <person name="Terry A.Y."/>
            <person name="Boore J.L."/>
            <person name="Grigoriev I.V."/>
            <person name="Lindberg D.R."/>
            <person name="Seaver E.C."/>
            <person name="Weisblat D.A."/>
            <person name="Putnam N.H."/>
            <person name="Rokhsar D.S."/>
        </authorList>
    </citation>
    <scope>NUCLEOTIDE SEQUENCE [LARGE SCALE GENOMIC DNA]</scope>
</reference>
<dbReference type="EMBL" id="KB202481">
    <property type="protein sequence ID" value="ESO90090.1"/>
    <property type="molecule type" value="Genomic_DNA"/>
</dbReference>
<dbReference type="OrthoDB" id="5953051at2759"/>
<dbReference type="GeneID" id="20246760"/>